<dbReference type="GO" id="GO:0043565">
    <property type="term" value="F:sequence-specific DNA binding"/>
    <property type="evidence" value="ECO:0007669"/>
    <property type="project" value="TreeGrafter"/>
</dbReference>
<reference evidence="8 9" key="1">
    <citation type="journal article" date="2016" name="Front. Microbiol.">
        <title>Comprehensive Phylogenetic Analysis of Bovine Non-aureus Staphylococci Species Based on Whole-Genome Sequencing.</title>
        <authorList>
            <person name="Naushad S."/>
            <person name="Barkema H.W."/>
            <person name="Luby C."/>
            <person name="Condas L.A."/>
            <person name="Nobrega D.B."/>
            <person name="Carson D.A."/>
            <person name="De Buck J."/>
        </authorList>
    </citation>
    <scope>NUCLEOTIDE SEQUENCE [LARGE SCALE GENOMIC DNA]</scope>
    <source>
        <strain evidence="8 9">SNUC 761</strain>
    </source>
</reference>
<evidence type="ECO:0000256" key="7">
    <source>
        <dbReference type="RuleBase" id="RU361257"/>
    </source>
</evidence>
<dbReference type="GO" id="GO:0006298">
    <property type="term" value="P:mismatch repair"/>
    <property type="evidence" value="ECO:0007669"/>
    <property type="project" value="TreeGrafter"/>
</dbReference>
<dbReference type="GO" id="GO:0009007">
    <property type="term" value="F:site-specific DNA-methyltransferase (adenine-specific) activity"/>
    <property type="evidence" value="ECO:0007669"/>
    <property type="project" value="UniProtKB-UniRule"/>
</dbReference>
<evidence type="ECO:0000256" key="1">
    <source>
        <dbReference type="ARBA" id="ARBA00006594"/>
    </source>
</evidence>
<dbReference type="Pfam" id="PF02086">
    <property type="entry name" value="MethyltransfD12"/>
    <property type="match status" value="1"/>
</dbReference>
<comment type="similarity">
    <text evidence="1 7">Belongs to the N(4)/N(6)-methyltransferase family.</text>
</comment>
<accession>A0A2T4KF02</accession>
<dbReference type="EC" id="2.1.1.72" evidence="2 7"/>
<evidence type="ECO:0000256" key="3">
    <source>
        <dbReference type="ARBA" id="ARBA00022603"/>
    </source>
</evidence>
<dbReference type="InterPro" id="IPR012327">
    <property type="entry name" value="MeTrfase_D12"/>
</dbReference>
<dbReference type="GO" id="GO:0032259">
    <property type="term" value="P:methylation"/>
    <property type="evidence" value="ECO:0007669"/>
    <property type="project" value="UniProtKB-KW"/>
</dbReference>
<keyword evidence="4 7" id="KW-0808">Transferase</keyword>
<gene>
    <name evidence="8" type="ORF">BUY44_10910</name>
</gene>
<sequence>MKENLKKNNPRKPIQSPLFYVGDKYKLMPQLLEVFPNNINNYYDVFGGGGSASINVEAKHFHLNDIDKKVIELHHFLQEKSANIENFIFEMQLLINYYGLSHSEFGKNPVIEELKKVHKKTYFSKYNKSGYLELRSDYNSNQKRTDLLYLLLVYGFNHMIRFNKKGEFNLPVENVDWNSNVSLALNEYAKWSIKNDITLSNLDFEKVLEKKFKEDDFIYLDPPYLISSSEYNKVWGEENEKRLYRILDQLNEKGVQWGLSNMVKDHHGNHNHILEEWMDKYRVYKIKSNYISRFNNSIKDTHDIYVTNIYQLK</sequence>
<protein>
    <recommendedName>
        <fullName evidence="2 7">Site-specific DNA-methyltransferase (adenine-specific)</fullName>
        <ecNumber evidence="2 7">2.1.1.72</ecNumber>
    </recommendedName>
</protein>
<comment type="caution">
    <text evidence="8">The sequence shown here is derived from an EMBL/GenBank/DDBJ whole genome shotgun (WGS) entry which is preliminary data.</text>
</comment>
<dbReference type="PROSITE" id="PS00092">
    <property type="entry name" value="N6_MTASE"/>
    <property type="match status" value="1"/>
</dbReference>
<dbReference type="Gene3D" id="1.10.1020.10">
    <property type="entry name" value="Adenine-specific Methyltransferase, Domain 2"/>
    <property type="match status" value="1"/>
</dbReference>
<keyword evidence="5 7" id="KW-0949">S-adenosyl-L-methionine</keyword>
<evidence type="ECO:0000256" key="4">
    <source>
        <dbReference type="ARBA" id="ARBA00022679"/>
    </source>
</evidence>
<organism evidence="8 9">
    <name type="scientific">Staphylococcus devriesei</name>
    <dbReference type="NCBI Taxonomy" id="586733"/>
    <lineage>
        <taxon>Bacteria</taxon>
        <taxon>Bacillati</taxon>
        <taxon>Bacillota</taxon>
        <taxon>Bacilli</taxon>
        <taxon>Bacillales</taxon>
        <taxon>Staphylococcaceae</taxon>
        <taxon>Staphylococcus</taxon>
    </lineage>
</organism>
<dbReference type="InterPro" id="IPR023095">
    <property type="entry name" value="Ade_MeTrfase_dom_2"/>
</dbReference>
<evidence type="ECO:0000313" key="9">
    <source>
        <dbReference type="Proteomes" id="UP000242547"/>
    </source>
</evidence>
<dbReference type="InterPro" id="IPR029063">
    <property type="entry name" value="SAM-dependent_MTases_sf"/>
</dbReference>
<dbReference type="Proteomes" id="UP000242547">
    <property type="component" value="Unassembled WGS sequence"/>
</dbReference>
<keyword evidence="3 7" id="KW-0489">Methyltransferase</keyword>
<proteinExistence type="inferred from homology"/>
<dbReference type="PANTHER" id="PTHR30481">
    <property type="entry name" value="DNA ADENINE METHYLASE"/>
    <property type="match status" value="1"/>
</dbReference>
<dbReference type="InterPro" id="IPR002052">
    <property type="entry name" value="DNA_methylase_N6_adenine_CS"/>
</dbReference>
<dbReference type="PANTHER" id="PTHR30481:SF3">
    <property type="entry name" value="DNA ADENINE METHYLASE"/>
    <property type="match status" value="1"/>
</dbReference>
<dbReference type="NCBIfam" id="TIGR00571">
    <property type="entry name" value="dam"/>
    <property type="match status" value="1"/>
</dbReference>
<dbReference type="GO" id="GO:0009307">
    <property type="term" value="P:DNA restriction-modification system"/>
    <property type="evidence" value="ECO:0007669"/>
    <property type="project" value="InterPro"/>
</dbReference>
<dbReference type="EMBL" id="PYZL01000119">
    <property type="protein sequence ID" value="PTE70508.1"/>
    <property type="molecule type" value="Genomic_DNA"/>
</dbReference>
<dbReference type="GO" id="GO:1904047">
    <property type="term" value="F:S-adenosyl-L-methionine binding"/>
    <property type="evidence" value="ECO:0007669"/>
    <property type="project" value="TreeGrafter"/>
</dbReference>
<name>A0A2T4KF02_9STAP</name>
<dbReference type="PIRSF" id="PIRSF000398">
    <property type="entry name" value="M_m6A_EcoRV"/>
    <property type="match status" value="1"/>
</dbReference>
<dbReference type="SUPFAM" id="SSF53335">
    <property type="entry name" value="S-adenosyl-L-methionine-dependent methyltransferases"/>
    <property type="match status" value="1"/>
</dbReference>
<evidence type="ECO:0000256" key="5">
    <source>
        <dbReference type="ARBA" id="ARBA00022691"/>
    </source>
</evidence>
<dbReference type="Gene3D" id="3.40.50.150">
    <property type="entry name" value="Vaccinia Virus protein VP39"/>
    <property type="match status" value="1"/>
</dbReference>
<evidence type="ECO:0000313" key="8">
    <source>
        <dbReference type="EMBL" id="PTE70508.1"/>
    </source>
</evidence>
<dbReference type="InterPro" id="IPR012263">
    <property type="entry name" value="M_m6A_EcoRV"/>
</dbReference>
<evidence type="ECO:0000256" key="6">
    <source>
        <dbReference type="ARBA" id="ARBA00047942"/>
    </source>
</evidence>
<evidence type="ECO:0000256" key="2">
    <source>
        <dbReference type="ARBA" id="ARBA00011900"/>
    </source>
</evidence>
<comment type="catalytic activity">
    <reaction evidence="6 7">
        <text>a 2'-deoxyadenosine in DNA + S-adenosyl-L-methionine = an N(6)-methyl-2'-deoxyadenosine in DNA + S-adenosyl-L-homocysteine + H(+)</text>
        <dbReference type="Rhea" id="RHEA:15197"/>
        <dbReference type="Rhea" id="RHEA-COMP:12418"/>
        <dbReference type="Rhea" id="RHEA-COMP:12419"/>
        <dbReference type="ChEBI" id="CHEBI:15378"/>
        <dbReference type="ChEBI" id="CHEBI:57856"/>
        <dbReference type="ChEBI" id="CHEBI:59789"/>
        <dbReference type="ChEBI" id="CHEBI:90615"/>
        <dbReference type="ChEBI" id="CHEBI:90616"/>
        <dbReference type="EC" id="2.1.1.72"/>
    </reaction>
</comment>
<dbReference type="AlphaFoldDB" id="A0A2T4KF02"/>
<dbReference type="PRINTS" id="PR00505">
    <property type="entry name" value="D12N6MTFRASE"/>
</dbReference>